<dbReference type="AlphaFoldDB" id="A0A382BFD0"/>
<reference evidence="1" key="1">
    <citation type="submission" date="2018-05" db="EMBL/GenBank/DDBJ databases">
        <authorList>
            <person name="Lanie J.A."/>
            <person name="Ng W.-L."/>
            <person name="Kazmierczak K.M."/>
            <person name="Andrzejewski T.M."/>
            <person name="Davidsen T.M."/>
            <person name="Wayne K.J."/>
            <person name="Tettelin H."/>
            <person name="Glass J.I."/>
            <person name="Rusch D."/>
            <person name="Podicherti R."/>
            <person name="Tsui H.-C.T."/>
            <person name="Winkler M.E."/>
        </authorList>
    </citation>
    <scope>NUCLEOTIDE SEQUENCE</scope>
</reference>
<protein>
    <submittedName>
        <fullName evidence="1">Uncharacterized protein</fullName>
    </submittedName>
</protein>
<evidence type="ECO:0000313" key="1">
    <source>
        <dbReference type="EMBL" id="SVB11972.1"/>
    </source>
</evidence>
<accession>A0A382BFD0</accession>
<proteinExistence type="predicted"/>
<gene>
    <name evidence="1" type="ORF">METZ01_LOCUS164826</name>
</gene>
<organism evidence="1">
    <name type="scientific">marine metagenome</name>
    <dbReference type="NCBI Taxonomy" id="408172"/>
    <lineage>
        <taxon>unclassified sequences</taxon>
        <taxon>metagenomes</taxon>
        <taxon>ecological metagenomes</taxon>
    </lineage>
</organism>
<name>A0A382BFD0_9ZZZZ</name>
<dbReference type="EMBL" id="UINC01029372">
    <property type="protein sequence ID" value="SVB11972.1"/>
    <property type="molecule type" value="Genomic_DNA"/>
</dbReference>
<sequence>MRSAFIEDIFLIRCKDGSEGMKELTSF</sequence>